<keyword evidence="2" id="KW-0732">Signal</keyword>
<accession>A0A7S3ZCN9</accession>
<evidence type="ECO:0000256" key="2">
    <source>
        <dbReference type="SAM" id="SignalP"/>
    </source>
</evidence>
<proteinExistence type="predicted"/>
<evidence type="ECO:0000313" key="3">
    <source>
        <dbReference type="EMBL" id="CAE0679322.1"/>
    </source>
</evidence>
<gene>
    <name evidence="3" type="ORF">LGLO00237_LOCUS31105</name>
</gene>
<name>A0A7S3ZCN9_9EUKA</name>
<feature type="compositionally biased region" description="Basic and acidic residues" evidence="1">
    <location>
        <begin position="241"/>
        <end position="257"/>
    </location>
</feature>
<organism evidence="3">
    <name type="scientific">Lotharella globosa</name>
    <dbReference type="NCBI Taxonomy" id="91324"/>
    <lineage>
        <taxon>Eukaryota</taxon>
        <taxon>Sar</taxon>
        <taxon>Rhizaria</taxon>
        <taxon>Cercozoa</taxon>
        <taxon>Chlorarachniophyceae</taxon>
        <taxon>Lotharella</taxon>
    </lineage>
</organism>
<protein>
    <recommendedName>
        <fullName evidence="4">WW domain-containing protein</fullName>
    </recommendedName>
</protein>
<feature type="compositionally biased region" description="Low complexity" evidence="1">
    <location>
        <begin position="58"/>
        <end position="70"/>
    </location>
</feature>
<dbReference type="AlphaFoldDB" id="A0A7S3ZCN9"/>
<feature type="compositionally biased region" description="Acidic residues" evidence="1">
    <location>
        <begin position="107"/>
        <end position="117"/>
    </location>
</feature>
<feature type="compositionally biased region" description="Basic and acidic residues" evidence="1">
    <location>
        <begin position="264"/>
        <end position="277"/>
    </location>
</feature>
<evidence type="ECO:0008006" key="4">
    <source>
        <dbReference type="Google" id="ProtNLM"/>
    </source>
</evidence>
<feature type="signal peptide" evidence="2">
    <location>
        <begin position="1"/>
        <end position="27"/>
    </location>
</feature>
<sequence>MPMAAKARLRVVAAAAILLTAAYSAGANSYASKPLGLRPGPGGSCAKAAAGRPSLFTRGAAAGPRARSGLGPVGWVAKAGFSPPTRRPKKEIQDDDGDEAQEKAEEKEEPDSTDEEDGGKKMRGKVLRLTGKSMEVHHPAKKKKKVKFTAYKADPIEKIEEKKPGVKVIHPRKFTEDDRPLPPGWIKQIQKATGNVGYINTETLQYSPYPPELTDEEWAILTNKDLDDDEEPEQRRRRREKQAELAEKEAELGKPEESWQSLEQAKERSRAMRRKAVEDRRAADAKLVKYSKVHKYYQEQLAELRETQANLTATIERLDTESPLQRVLRELDLDSEQAKRRAYHKLLNDPKINSIDDIPFELWQHFGKLGRDVARLGKRNERKGIFKWFEADED</sequence>
<feature type="region of interest" description="Disordered" evidence="1">
    <location>
        <begin position="220"/>
        <end position="277"/>
    </location>
</feature>
<evidence type="ECO:0000256" key="1">
    <source>
        <dbReference type="SAM" id="MobiDB-lite"/>
    </source>
</evidence>
<dbReference type="EMBL" id="HBIV01044331">
    <property type="protein sequence ID" value="CAE0679322.1"/>
    <property type="molecule type" value="Transcribed_RNA"/>
</dbReference>
<feature type="chain" id="PRO_5030505624" description="WW domain-containing protein" evidence="2">
    <location>
        <begin position="28"/>
        <end position="394"/>
    </location>
</feature>
<reference evidence="3" key="1">
    <citation type="submission" date="2021-01" db="EMBL/GenBank/DDBJ databases">
        <authorList>
            <person name="Corre E."/>
            <person name="Pelletier E."/>
            <person name="Niang G."/>
            <person name="Scheremetjew M."/>
            <person name="Finn R."/>
            <person name="Kale V."/>
            <person name="Holt S."/>
            <person name="Cochrane G."/>
            <person name="Meng A."/>
            <person name="Brown T."/>
            <person name="Cohen L."/>
        </authorList>
    </citation>
    <scope>NUCLEOTIDE SEQUENCE</scope>
    <source>
        <strain evidence="3">CCCM811</strain>
    </source>
</reference>
<feature type="region of interest" description="Disordered" evidence="1">
    <location>
        <begin position="58"/>
        <end position="123"/>
    </location>
</feature>